<accession>D9IC64</accession>
<dbReference type="GeneID" id="9712744"/>
<evidence type="ECO:0000313" key="2">
    <source>
        <dbReference type="EMBL" id="ADJ55307.1"/>
    </source>
</evidence>
<evidence type="ECO:0000256" key="1">
    <source>
        <dbReference type="SAM" id="Phobius"/>
    </source>
</evidence>
<keyword evidence="1" id="KW-1133">Transmembrane helix</keyword>
<gene>
    <name evidence="2" type="ORF">RB16p003</name>
</gene>
<dbReference type="EMBL" id="HM134276">
    <property type="protein sequence ID" value="ADJ55307.1"/>
    <property type="molecule type" value="Genomic_DNA"/>
</dbReference>
<keyword evidence="1" id="KW-0812">Transmembrane</keyword>
<dbReference type="RefSeq" id="YP_003858303.1">
    <property type="nucleotide sequence ID" value="NC_014467.1"/>
</dbReference>
<sequence>MRPCSAPNTSKYVAIVILSTIAMCFVTAIVFGILEMKKDEKRKQEIYDYMDRMCTPLEYGIDKKPTKYSCENIIFNK</sequence>
<feature type="transmembrane region" description="Helical" evidence="1">
    <location>
        <begin position="12"/>
        <end position="34"/>
    </location>
</feature>
<dbReference type="Proteomes" id="UP000001091">
    <property type="component" value="Segment"/>
</dbReference>
<proteinExistence type="predicted"/>
<name>D9IC64_BPRB1</name>
<reference evidence="2 3" key="1">
    <citation type="journal article" date="2010" name="Virol. J.">
        <title>Genomes of the T4-related bacteriophages as windows on microbial genome evolution.</title>
        <authorList>
            <person name="Petrov V.M."/>
            <person name="Ratnayaka S."/>
            <person name="Nolan J.M."/>
            <person name="Miller E.S."/>
            <person name="Karam J.D."/>
        </authorList>
    </citation>
    <scope>NUCLEOTIDE SEQUENCE [LARGE SCALE GENOMIC DNA]</scope>
</reference>
<evidence type="ECO:0000313" key="3">
    <source>
        <dbReference type="Proteomes" id="UP000001091"/>
    </source>
</evidence>
<organismHost>
    <name type="scientific">Escherichia coli</name>
    <dbReference type="NCBI Taxonomy" id="562"/>
</organismHost>
<keyword evidence="3" id="KW-1185">Reference proteome</keyword>
<keyword evidence="1" id="KW-0472">Membrane</keyword>
<organism evidence="2 3">
    <name type="scientific">Escherichia phage RB16</name>
    <dbReference type="NCBI Taxonomy" id="2681599"/>
    <lineage>
        <taxon>Viruses</taxon>
        <taxon>Duplodnaviria</taxon>
        <taxon>Heunggongvirae</taxon>
        <taxon>Uroviricota</taxon>
        <taxon>Caudoviricetes</taxon>
        <taxon>Pantevenvirales</taxon>
        <taxon>Straboviridae</taxon>
        <taxon>Pseudotevenvirus</taxon>
        <taxon>Pseudotevenvirus RB16</taxon>
    </lineage>
</organism>
<protein>
    <submittedName>
        <fullName evidence="2">Conserved hypothetical phage protein</fullName>
    </submittedName>
</protein>
<dbReference type="KEGG" id="vg:9712744"/>